<evidence type="ECO:0008006" key="3">
    <source>
        <dbReference type="Google" id="ProtNLM"/>
    </source>
</evidence>
<evidence type="ECO:0000313" key="2">
    <source>
        <dbReference type="Proteomes" id="UP000521227"/>
    </source>
</evidence>
<dbReference type="PANTHER" id="PTHR21621">
    <property type="entry name" value="RIBOSOMAL PROTEIN S6 MODIFICATION PROTEIN"/>
    <property type="match status" value="1"/>
</dbReference>
<sequence length="316" mass="35457">MTTRVLILSSIYDFAVDLVLHRLRENNITYLRLNREQLADLRLSLDPATRTMNIRGLGIASSLGPDLESVWYRSPIFLRNTAGGKLSLGDQLARSQWSAFLRSMMIFEDARWMNHPGDIYKAEVKPYQLLVAAKCGFAIPETVVGNDVEEIQRRFPTQVAIKSIDTVYLREDADVLFTYTNIIPSERLSDLNLHQAPLIAQQPITPKTDIRVTVVGTSVFAYKILVNGEAALGDWRLHKREEIRYEPMVLAPNVEERCIELCSELKLSFGAIDLIDSDGKIIFIEINPTGEWAWLPGAEATAGAAIAAWLGAKEIK</sequence>
<dbReference type="Proteomes" id="UP000521227">
    <property type="component" value="Unassembled WGS sequence"/>
</dbReference>
<dbReference type="GO" id="GO:0005737">
    <property type="term" value="C:cytoplasm"/>
    <property type="evidence" value="ECO:0007669"/>
    <property type="project" value="TreeGrafter"/>
</dbReference>
<dbReference type="Gene3D" id="3.30.470.20">
    <property type="entry name" value="ATP-grasp fold, B domain"/>
    <property type="match status" value="1"/>
</dbReference>
<dbReference type="GO" id="GO:0009432">
    <property type="term" value="P:SOS response"/>
    <property type="evidence" value="ECO:0007669"/>
    <property type="project" value="TreeGrafter"/>
</dbReference>
<organism evidence="1 2">
    <name type="scientific">Afipia massiliensis</name>
    <dbReference type="NCBI Taxonomy" id="211460"/>
    <lineage>
        <taxon>Bacteria</taxon>
        <taxon>Pseudomonadati</taxon>
        <taxon>Pseudomonadota</taxon>
        <taxon>Alphaproteobacteria</taxon>
        <taxon>Hyphomicrobiales</taxon>
        <taxon>Nitrobacteraceae</taxon>
        <taxon>Afipia</taxon>
    </lineage>
</organism>
<dbReference type="SUPFAM" id="SSF56059">
    <property type="entry name" value="Glutathione synthetase ATP-binding domain-like"/>
    <property type="match status" value="1"/>
</dbReference>
<reference evidence="1 2" key="1">
    <citation type="submission" date="2020-08" db="EMBL/GenBank/DDBJ databases">
        <title>Genomic Encyclopedia of Type Strains, Phase IV (KMG-IV): sequencing the most valuable type-strain genomes for metagenomic binning, comparative biology and taxonomic classification.</title>
        <authorList>
            <person name="Goeker M."/>
        </authorList>
    </citation>
    <scope>NUCLEOTIDE SEQUENCE [LARGE SCALE GENOMIC DNA]</scope>
    <source>
        <strain evidence="1 2">DSM 17498</strain>
    </source>
</reference>
<dbReference type="EMBL" id="JACHIJ010000005">
    <property type="protein sequence ID" value="MBB5053604.1"/>
    <property type="molecule type" value="Genomic_DNA"/>
</dbReference>
<proteinExistence type="predicted"/>
<accession>A0A840N4Q1</accession>
<dbReference type="RefSeq" id="WP_024577358.1">
    <property type="nucleotide sequence ID" value="NZ_JACHIJ010000005.1"/>
</dbReference>
<name>A0A840N4Q1_9BRAD</name>
<dbReference type="AlphaFoldDB" id="A0A840N4Q1"/>
<dbReference type="PANTHER" id="PTHR21621:SF0">
    <property type="entry name" value="BETA-CITRYLGLUTAMATE SYNTHASE B-RELATED"/>
    <property type="match status" value="1"/>
</dbReference>
<evidence type="ECO:0000313" key="1">
    <source>
        <dbReference type="EMBL" id="MBB5053604.1"/>
    </source>
</evidence>
<comment type="caution">
    <text evidence="1">The sequence shown here is derived from an EMBL/GenBank/DDBJ whole genome shotgun (WGS) entry which is preliminary data.</text>
</comment>
<dbReference type="GO" id="GO:0018169">
    <property type="term" value="F:ribosomal S6-glutamic acid ligase activity"/>
    <property type="evidence" value="ECO:0007669"/>
    <property type="project" value="TreeGrafter"/>
</dbReference>
<gene>
    <name evidence="1" type="ORF">HNQ36_003604</name>
</gene>
<protein>
    <recommendedName>
        <fullName evidence="3">ATP-grasp domain-containing protein</fullName>
    </recommendedName>
</protein>